<dbReference type="GO" id="GO:0004359">
    <property type="term" value="F:glutaminase activity"/>
    <property type="evidence" value="ECO:0007669"/>
    <property type="project" value="UniProtKB-EC"/>
</dbReference>
<dbReference type="InterPro" id="IPR021196">
    <property type="entry name" value="PdxT/SNO_CS"/>
</dbReference>
<keyword evidence="3" id="KW-0378">Hydrolase</keyword>
<dbReference type="Proteomes" id="UP000019102">
    <property type="component" value="Unassembled WGS sequence"/>
</dbReference>
<dbReference type="EMBL" id="BAVS01000016">
    <property type="protein sequence ID" value="GAE93814.1"/>
    <property type="molecule type" value="Genomic_DNA"/>
</dbReference>
<evidence type="ECO:0000256" key="3">
    <source>
        <dbReference type="ARBA" id="ARBA00022801"/>
    </source>
</evidence>
<dbReference type="Pfam" id="PF01174">
    <property type="entry name" value="SNO"/>
    <property type="match status" value="1"/>
</dbReference>
<evidence type="ECO:0000256" key="5">
    <source>
        <dbReference type="ARBA" id="ARBA00022962"/>
    </source>
</evidence>
<comment type="similarity">
    <text evidence="1">Belongs to the glutaminase PdxT/SNO family.</text>
</comment>
<dbReference type="GO" id="GO:0042823">
    <property type="term" value="P:pyridoxal phosphate biosynthetic process"/>
    <property type="evidence" value="ECO:0007669"/>
    <property type="project" value="InterPro"/>
</dbReference>
<evidence type="ECO:0000256" key="6">
    <source>
        <dbReference type="ARBA" id="ARBA00023239"/>
    </source>
</evidence>
<dbReference type="PANTHER" id="PTHR31559:SF0">
    <property type="entry name" value="PYRIDOXAL 5'-PHOSPHATE SYNTHASE SUBUNIT SNO1-RELATED"/>
    <property type="match status" value="1"/>
</dbReference>
<dbReference type="EC" id="3.5.1.2" evidence="2"/>
<reference evidence="8 9" key="1">
    <citation type="journal article" date="2014" name="Genome Announc.">
        <title>Draft Genome Sequence of the Boron-Tolerant and Moderately Halotolerant Bacterium Gracilibacillus boraciitolerans JCM 21714T.</title>
        <authorList>
            <person name="Ahmed I."/>
            <person name="Oshima K."/>
            <person name="Suda W."/>
            <person name="Kitamura K."/>
            <person name="Iida T."/>
            <person name="Ohmori Y."/>
            <person name="Fujiwara T."/>
            <person name="Hattori M."/>
            <person name="Ohkuma M."/>
        </authorList>
    </citation>
    <scope>NUCLEOTIDE SEQUENCE [LARGE SCALE GENOMIC DNA]</scope>
    <source>
        <strain evidence="8 9">JCM 21714</strain>
    </source>
</reference>
<name>W4VM17_9BACI</name>
<dbReference type="GO" id="GO:0016829">
    <property type="term" value="F:lyase activity"/>
    <property type="evidence" value="ECO:0007669"/>
    <property type="project" value="UniProtKB-KW"/>
</dbReference>
<dbReference type="GO" id="GO:0008614">
    <property type="term" value="P:pyridoxine metabolic process"/>
    <property type="evidence" value="ECO:0007669"/>
    <property type="project" value="TreeGrafter"/>
</dbReference>
<dbReference type="Gene3D" id="3.40.50.880">
    <property type="match status" value="1"/>
</dbReference>
<dbReference type="GO" id="GO:0016740">
    <property type="term" value="F:transferase activity"/>
    <property type="evidence" value="ECO:0007669"/>
    <property type="project" value="UniProtKB-KW"/>
</dbReference>
<dbReference type="STRING" id="1298598.JCM21714_2923"/>
<dbReference type="GO" id="GO:0005829">
    <property type="term" value="C:cytosol"/>
    <property type="evidence" value="ECO:0007669"/>
    <property type="project" value="TreeGrafter"/>
</dbReference>
<accession>W4VM17</accession>
<keyword evidence="4" id="KW-0663">Pyridoxal phosphate</keyword>
<keyword evidence="8" id="KW-0808">Transferase</keyword>
<dbReference type="PANTHER" id="PTHR31559">
    <property type="entry name" value="PYRIDOXAL 5'-PHOSPHATE SYNTHASE SUBUNIT SNO"/>
    <property type="match status" value="1"/>
</dbReference>
<gene>
    <name evidence="8" type="ORF">JCM21714_2923</name>
</gene>
<keyword evidence="5 8" id="KW-0315">Glutamine amidotransferase</keyword>
<dbReference type="eggNOG" id="COG0311">
    <property type="taxonomic scope" value="Bacteria"/>
</dbReference>
<keyword evidence="9" id="KW-1185">Reference proteome</keyword>
<keyword evidence="6" id="KW-0456">Lyase</keyword>
<comment type="caution">
    <text evidence="8">The sequence shown here is derived from an EMBL/GenBank/DDBJ whole genome shotgun (WGS) entry which is preliminary data.</text>
</comment>
<dbReference type="AlphaFoldDB" id="W4VM17"/>
<dbReference type="InterPro" id="IPR002161">
    <property type="entry name" value="PdxT/SNO"/>
</dbReference>
<proteinExistence type="inferred from homology"/>
<evidence type="ECO:0000256" key="2">
    <source>
        <dbReference type="ARBA" id="ARBA00012918"/>
    </source>
</evidence>
<organism evidence="8 9">
    <name type="scientific">Gracilibacillus boraciitolerans JCM 21714</name>
    <dbReference type="NCBI Taxonomy" id="1298598"/>
    <lineage>
        <taxon>Bacteria</taxon>
        <taxon>Bacillati</taxon>
        <taxon>Bacillota</taxon>
        <taxon>Bacilli</taxon>
        <taxon>Bacillales</taxon>
        <taxon>Bacillaceae</taxon>
        <taxon>Gracilibacillus</taxon>
    </lineage>
</organism>
<dbReference type="PROSITE" id="PS51130">
    <property type="entry name" value="PDXT_SNO_2"/>
    <property type="match status" value="1"/>
</dbReference>
<evidence type="ECO:0000256" key="7">
    <source>
        <dbReference type="ARBA" id="ARBA00049534"/>
    </source>
</evidence>
<evidence type="ECO:0000313" key="8">
    <source>
        <dbReference type="EMBL" id="GAE93814.1"/>
    </source>
</evidence>
<dbReference type="GO" id="GO:1903600">
    <property type="term" value="C:glutaminase complex"/>
    <property type="evidence" value="ECO:0007669"/>
    <property type="project" value="TreeGrafter"/>
</dbReference>
<sequence>MVKIGVLGLQGAIPEHIRSVQTTGVEGIIIKRKEQLDEIDGLILPGGESTTMRRLIDKYDFFDALVTFGNRGETYLWHLCRINIACQSNYWTRSCSFIFNGYEG</sequence>
<evidence type="ECO:0000256" key="4">
    <source>
        <dbReference type="ARBA" id="ARBA00022898"/>
    </source>
</evidence>
<dbReference type="SUPFAM" id="SSF52317">
    <property type="entry name" value="Class I glutamine amidotransferase-like"/>
    <property type="match status" value="1"/>
</dbReference>
<evidence type="ECO:0000313" key="9">
    <source>
        <dbReference type="Proteomes" id="UP000019102"/>
    </source>
</evidence>
<comment type="catalytic activity">
    <reaction evidence="7">
        <text>L-glutamine + H2O = L-glutamate + NH4(+)</text>
        <dbReference type="Rhea" id="RHEA:15889"/>
        <dbReference type="ChEBI" id="CHEBI:15377"/>
        <dbReference type="ChEBI" id="CHEBI:28938"/>
        <dbReference type="ChEBI" id="CHEBI:29985"/>
        <dbReference type="ChEBI" id="CHEBI:58359"/>
        <dbReference type="EC" id="3.5.1.2"/>
    </reaction>
</comment>
<dbReference type="PROSITE" id="PS01236">
    <property type="entry name" value="PDXT_SNO_1"/>
    <property type="match status" value="1"/>
</dbReference>
<dbReference type="InterPro" id="IPR029062">
    <property type="entry name" value="Class_I_gatase-like"/>
</dbReference>
<protein>
    <recommendedName>
        <fullName evidence="2">glutaminase</fullName>
        <ecNumber evidence="2">3.5.1.2</ecNumber>
    </recommendedName>
</protein>
<evidence type="ECO:0000256" key="1">
    <source>
        <dbReference type="ARBA" id="ARBA00008345"/>
    </source>
</evidence>